<evidence type="ECO:0000259" key="1">
    <source>
        <dbReference type="Pfam" id="PF07883"/>
    </source>
</evidence>
<dbReference type="OrthoDB" id="2096797at2759"/>
<dbReference type="AlphaFoldDB" id="A0A8H8BUJ5"/>
<accession>A0A8H8BUJ5</accession>
<dbReference type="CDD" id="cd02233">
    <property type="entry name" value="cupin_HNL-like"/>
    <property type="match status" value="1"/>
</dbReference>
<protein>
    <recommendedName>
        <fullName evidence="1">Cupin type-2 domain-containing protein</fullName>
    </recommendedName>
</protein>
<organism evidence="2 3">
    <name type="scientific">Cadophora malorum</name>
    <dbReference type="NCBI Taxonomy" id="108018"/>
    <lineage>
        <taxon>Eukaryota</taxon>
        <taxon>Fungi</taxon>
        <taxon>Dikarya</taxon>
        <taxon>Ascomycota</taxon>
        <taxon>Pezizomycotina</taxon>
        <taxon>Leotiomycetes</taxon>
        <taxon>Helotiales</taxon>
        <taxon>Ploettnerulaceae</taxon>
        <taxon>Cadophora</taxon>
    </lineage>
</organism>
<sequence length="133" mass="14312">MPSTIIFPSSQKEGTRTIKNAPTFNGGDVYLDMIHADGNVAVANVTFTPCARSYWHTHEKGQILKVTLGSGWVCDKGGKPRALKVGDTLYAPPGTTHWHGAGKGSIMTHFVVGLGDTKWHGAVSDKEYDEVDA</sequence>
<gene>
    <name evidence="2" type="ORF">IFR04_002246</name>
</gene>
<keyword evidence="3" id="KW-1185">Reference proteome</keyword>
<evidence type="ECO:0000313" key="2">
    <source>
        <dbReference type="EMBL" id="KAG4424536.1"/>
    </source>
</evidence>
<dbReference type="PANTHER" id="PTHR43698:SF1">
    <property type="entry name" value="BLL4564 PROTEIN"/>
    <property type="match status" value="1"/>
</dbReference>
<dbReference type="PANTHER" id="PTHR43698">
    <property type="entry name" value="RIBD C-TERMINAL DOMAIN CONTAINING PROTEIN"/>
    <property type="match status" value="1"/>
</dbReference>
<reference evidence="2" key="1">
    <citation type="submission" date="2021-02" db="EMBL/GenBank/DDBJ databases">
        <title>Genome sequence Cadophora malorum strain M34.</title>
        <authorList>
            <person name="Stefanovic E."/>
            <person name="Vu D."/>
            <person name="Scully C."/>
            <person name="Dijksterhuis J."/>
            <person name="Roader J."/>
            <person name="Houbraken J."/>
        </authorList>
    </citation>
    <scope>NUCLEOTIDE SEQUENCE</scope>
    <source>
        <strain evidence="2">M34</strain>
    </source>
</reference>
<proteinExistence type="predicted"/>
<dbReference type="InterPro" id="IPR013096">
    <property type="entry name" value="Cupin_2"/>
</dbReference>
<evidence type="ECO:0000313" key="3">
    <source>
        <dbReference type="Proteomes" id="UP000664132"/>
    </source>
</evidence>
<dbReference type="EMBL" id="JAFJYH010000019">
    <property type="protein sequence ID" value="KAG4424536.1"/>
    <property type="molecule type" value="Genomic_DNA"/>
</dbReference>
<dbReference type="Gene3D" id="2.60.120.10">
    <property type="entry name" value="Jelly Rolls"/>
    <property type="match status" value="1"/>
</dbReference>
<dbReference type="Proteomes" id="UP000664132">
    <property type="component" value="Unassembled WGS sequence"/>
</dbReference>
<dbReference type="InterPro" id="IPR014710">
    <property type="entry name" value="RmlC-like_jellyroll"/>
</dbReference>
<dbReference type="SUPFAM" id="SSF51182">
    <property type="entry name" value="RmlC-like cupins"/>
    <property type="match status" value="1"/>
</dbReference>
<name>A0A8H8BUJ5_9HELO</name>
<dbReference type="InterPro" id="IPR047263">
    <property type="entry name" value="HNL-like_cupin"/>
</dbReference>
<feature type="domain" description="Cupin type-2" evidence="1">
    <location>
        <begin position="45"/>
        <end position="101"/>
    </location>
</feature>
<dbReference type="InterPro" id="IPR011051">
    <property type="entry name" value="RmlC_Cupin_sf"/>
</dbReference>
<comment type="caution">
    <text evidence="2">The sequence shown here is derived from an EMBL/GenBank/DDBJ whole genome shotgun (WGS) entry which is preliminary data.</text>
</comment>
<dbReference type="Pfam" id="PF07883">
    <property type="entry name" value="Cupin_2"/>
    <property type="match status" value="1"/>
</dbReference>